<dbReference type="RefSeq" id="WP_103265615.1">
    <property type="nucleotide sequence ID" value="NZ_CABMLE010000013.1"/>
</dbReference>
<organism evidence="1 2">
    <name type="scientific">Enteroscipio rubneri</name>
    <dbReference type="NCBI Taxonomy" id="2070686"/>
    <lineage>
        <taxon>Bacteria</taxon>
        <taxon>Bacillati</taxon>
        <taxon>Actinomycetota</taxon>
        <taxon>Coriobacteriia</taxon>
        <taxon>Eggerthellales</taxon>
        <taxon>Eggerthellaceae</taxon>
        <taxon>Enteroscipio</taxon>
    </lineage>
</organism>
<accession>A0A2K2UA71</accession>
<proteinExistence type="predicted"/>
<name>A0A2K2UA71_9ACTN</name>
<gene>
    <name evidence="1" type="ORF">C2L71_09985</name>
</gene>
<dbReference type="InterPro" id="IPR053842">
    <property type="entry name" value="NikA-like"/>
</dbReference>
<reference evidence="2" key="1">
    <citation type="submission" date="2018-01" db="EMBL/GenBank/DDBJ databases">
        <title>Rubneribacter badeniensis gen. nov., sp. nov., and Colonibacter rubneri, gen. nov., sp. nov., WGS of new members of the Eggerthellaceae.</title>
        <authorList>
            <person name="Danylec N."/>
            <person name="Stoll D.A."/>
            <person name="Doetsch A."/>
            <person name="Kulling S.E."/>
            <person name="Huch M."/>
        </authorList>
    </citation>
    <scope>NUCLEOTIDE SEQUENCE [LARGE SCALE GENOMIC DNA]</scope>
    <source>
        <strain evidence="2">ResAG-96</strain>
    </source>
</reference>
<comment type="caution">
    <text evidence="1">The sequence shown here is derived from an EMBL/GenBank/DDBJ whole genome shotgun (WGS) entry which is preliminary data.</text>
</comment>
<dbReference type="EMBL" id="PPEK01000013">
    <property type="protein sequence ID" value="PNV67108.1"/>
    <property type="molecule type" value="Genomic_DNA"/>
</dbReference>
<protein>
    <recommendedName>
        <fullName evidence="3">Mobilization protein</fullName>
    </recommendedName>
</protein>
<evidence type="ECO:0000313" key="1">
    <source>
        <dbReference type="EMBL" id="PNV67108.1"/>
    </source>
</evidence>
<dbReference type="AlphaFoldDB" id="A0A2K2UA71"/>
<dbReference type="Proteomes" id="UP000236197">
    <property type="component" value="Unassembled WGS sequence"/>
</dbReference>
<keyword evidence="2" id="KW-1185">Reference proteome</keyword>
<evidence type="ECO:0000313" key="2">
    <source>
        <dbReference type="Proteomes" id="UP000236197"/>
    </source>
</evidence>
<evidence type="ECO:0008006" key="3">
    <source>
        <dbReference type="Google" id="ProtNLM"/>
    </source>
</evidence>
<sequence>MTIAFRVTPEENDLVNLLAKTANMTKQEYIMSKLTDTTIVVQPSTRTFKALKDAIAKVYVELSRIRRAGDMSEALTEKIEVLANMLQDLGAKIPRSQLDAEESEITGMKRE</sequence>
<dbReference type="OrthoDB" id="3176748at2"/>
<dbReference type="Pfam" id="PF21983">
    <property type="entry name" value="NikA-like"/>
    <property type="match status" value="1"/>
</dbReference>